<dbReference type="SMART" id="SM00054">
    <property type="entry name" value="EFh"/>
    <property type="match status" value="3"/>
</dbReference>
<dbReference type="PANTHER" id="PTHR46212:SF10">
    <property type="entry name" value="PEFLIN"/>
    <property type="match status" value="1"/>
</dbReference>
<dbReference type="InterPro" id="IPR051426">
    <property type="entry name" value="Peflin/Sorcin_CaBP"/>
</dbReference>
<evidence type="ECO:0000256" key="1">
    <source>
        <dbReference type="ARBA" id="ARBA00004240"/>
    </source>
</evidence>
<evidence type="ECO:0000256" key="3">
    <source>
        <dbReference type="ARBA" id="ARBA00022723"/>
    </source>
</evidence>
<dbReference type="EMBL" id="CATNWA010015305">
    <property type="protein sequence ID" value="CAI9581757.1"/>
    <property type="molecule type" value="Genomic_DNA"/>
</dbReference>
<organism evidence="14 15">
    <name type="scientific">Staurois parvus</name>
    <dbReference type="NCBI Taxonomy" id="386267"/>
    <lineage>
        <taxon>Eukaryota</taxon>
        <taxon>Metazoa</taxon>
        <taxon>Chordata</taxon>
        <taxon>Craniata</taxon>
        <taxon>Vertebrata</taxon>
        <taxon>Euteleostomi</taxon>
        <taxon>Amphibia</taxon>
        <taxon>Batrachia</taxon>
        <taxon>Anura</taxon>
        <taxon>Neobatrachia</taxon>
        <taxon>Ranoidea</taxon>
        <taxon>Ranidae</taxon>
        <taxon>Staurois</taxon>
    </lineage>
</organism>
<dbReference type="PANTHER" id="PTHR46212">
    <property type="entry name" value="PEFLIN"/>
    <property type="match status" value="1"/>
</dbReference>
<gene>
    <name evidence="14" type="ORF">SPARVUS_LOCUS9548552</name>
</gene>
<dbReference type="Proteomes" id="UP001162483">
    <property type="component" value="Unassembled WGS sequence"/>
</dbReference>
<evidence type="ECO:0000256" key="12">
    <source>
        <dbReference type="ARBA" id="ARBA00042606"/>
    </source>
</evidence>
<evidence type="ECO:0000256" key="6">
    <source>
        <dbReference type="ARBA" id="ARBA00022837"/>
    </source>
</evidence>
<dbReference type="Gene3D" id="1.10.238.10">
    <property type="entry name" value="EF-hand"/>
    <property type="match status" value="1"/>
</dbReference>
<keyword evidence="6" id="KW-0106">Calcium</keyword>
<keyword evidence="5" id="KW-0256">Endoplasmic reticulum</keyword>
<evidence type="ECO:0000256" key="4">
    <source>
        <dbReference type="ARBA" id="ARBA00022737"/>
    </source>
</evidence>
<accession>A0ABN9EAG7</accession>
<evidence type="ECO:0000256" key="2">
    <source>
        <dbReference type="ARBA" id="ARBA00022490"/>
    </source>
</evidence>
<evidence type="ECO:0000313" key="15">
    <source>
        <dbReference type="Proteomes" id="UP001162483"/>
    </source>
</evidence>
<feature type="domain" description="EF-hand" evidence="13">
    <location>
        <begin position="170"/>
        <end position="205"/>
    </location>
</feature>
<keyword evidence="3" id="KW-0479">Metal-binding</keyword>
<sequence length="273" mass="31114">MALEDKLLGRLKVAIIMDNNMEEVALLASLHMAVLHQVHHMDLLKVVVVMDSPCRGVQHQGDQEVLMEAMLLGDLMVYRDPILMELLSKASMDKLLKENIPQGVNAEAFSWFQTVDTDRSGYITLKELKQALVNSNWSTFNDETCIMMLNMFDRGQSGKIDLFGFSALWTYIQQWKSLFQQYDRDRSGCISLQELHQALSQMGYSLSPQFTQQVMTRYAPRSANMTLQLDGFIQVCTKLQSMTEAFREKDTARSGSARLSYDDFLTMAVGRLL</sequence>
<evidence type="ECO:0000313" key="14">
    <source>
        <dbReference type="EMBL" id="CAI9581757.1"/>
    </source>
</evidence>
<proteinExistence type="predicted"/>
<dbReference type="PROSITE" id="PS50222">
    <property type="entry name" value="EF_HAND_2"/>
    <property type="match status" value="2"/>
</dbReference>
<evidence type="ECO:0000256" key="5">
    <source>
        <dbReference type="ARBA" id="ARBA00022824"/>
    </source>
</evidence>
<dbReference type="PROSITE" id="PS00018">
    <property type="entry name" value="EF_HAND_1"/>
    <property type="match status" value="2"/>
</dbReference>
<reference evidence="14" key="1">
    <citation type="submission" date="2023-05" db="EMBL/GenBank/DDBJ databases">
        <authorList>
            <person name="Stuckert A."/>
        </authorList>
    </citation>
    <scope>NUCLEOTIDE SEQUENCE</scope>
</reference>
<evidence type="ECO:0000256" key="7">
    <source>
        <dbReference type="ARBA" id="ARBA00023136"/>
    </source>
</evidence>
<evidence type="ECO:0000256" key="9">
    <source>
        <dbReference type="ARBA" id="ARBA00037873"/>
    </source>
</evidence>
<evidence type="ECO:0000256" key="8">
    <source>
        <dbReference type="ARBA" id="ARBA00023329"/>
    </source>
</evidence>
<feature type="domain" description="EF-hand" evidence="13">
    <location>
        <begin position="103"/>
        <end position="138"/>
    </location>
</feature>
<protein>
    <recommendedName>
        <fullName evidence="10">Peflin</fullName>
    </recommendedName>
    <alternativeName>
        <fullName evidence="11">PEF protein with a long N-terminal hydrophobic domain</fullName>
    </alternativeName>
    <alternativeName>
        <fullName evidence="12">Penta-EF hand domain-containing protein 1</fullName>
    </alternativeName>
</protein>
<keyword evidence="2" id="KW-0963">Cytoplasm</keyword>
<name>A0ABN9EAG7_9NEOB</name>
<keyword evidence="4" id="KW-0677">Repeat</keyword>
<evidence type="ECO:0000259" key="13">
    <source>
        <dbReference type="PROSITE" id="PS50222"/>
    </source>
</evidence>
<keyword evidence="7" id="KW-0472">Membrane</keyword>
<dbReference type="SUPFAM" id="SSF47473">
    <property type="entry name" value="EF-hand"/>
    <property type="match status" value="1"/>
</dbReference>
<dbReference type="CDD" id="cd16184">
    <property type="entry name" value="EFh_PEF_peflin"/>
    <property type="match status" value="1"/>
</dbReference>
<dbReference type="InterPro" id="IPR018247">
    <property type="entry name" value="EF_Hand_1_Ca_BS"/>
</dbReference>
<keyword evidence="15" id="KW-1185">Reference proteome</keyword>
<dbReference type="Pfam" id="PF13405">
    <property type="entry name" value="EF-hand_6"/>
    <property type="match status" value="2"/>
</dbReference>
<keyword evidence="8" id="KW-0968">Cytoplasmic vesicle</keyword>
<comment type="caution">
    <text evidence="14">The sequence shown here is derived from an EMBL/GenBank/DDBJ whole genome shotgun (WGS) entry which is preliminary data.</text>
</comment>
<dbReference type="InterPro" id="IPR011992">
    <property type="entry name" value="EF-hand-dom_pair"/>
</dbReference>
<comment type="subcellular location">
    <subcellularLocation>
        <location evidence="9">Cytoplasmic vesicle</location>
        <location evidence="9">COPII-coated vesicle membrane</location>
        <topology evidence="9">Peripheral membrane protein</topology>
    </subcellularLocation>
    <subcellularLocation>
        <location evidence="1">Endoplasmic reticulum</location>
    </subcellularLocation>
</comment>
<evidence type="ECO:0000256" key="11">
    <source>
        <dbReference type="ARBA" id="ARBA00041490"/>
    </source>
</evidence>
<dbReference type="InterPro" id="IPR002048">
    <property type="entry name" value="EF_hand_dom"/>
</dbReference>
<evidence type="ECO:0000256" key="10">
    <source>
        <dbReference type="ARBA" id="ARBA00041025"/>
    </source>
</evidence>